<comment type="similarity">
    <text evidence="1">Belongs to the dynein light chain Tctex-type family.</text>
</comment>
<dbReference type="GO" id="GO:0007018">
    <property type="term" value="P:microtubule-based movement"/>
    <property type="evidence" value="ECO:0007669"/>
    <property type="project" value="TreeGrafter"/>
</dbReference>
<dbReference type="PANTHER" id="PTHR21255:SF7">
    <property type="entry name" value="DYNEIN LIGHT CHAIN TCTEX-TYPE PROTEIN 2B"/>
    <property type="match status" value="1"/>
</dbReference>
<accession>A0A7I4Y549</accession>
<dbReference type="Gene3D" id="3.30.1140.40">
    <property type="entry name" value="Tctex-1"/>
    <property type="match status" value="1"/>
</dbReference>
<dbReference type="PANTHER" id="PTHR21255">
    <property type="entry name" value="T-COMPLEX-ASSOCIATED-TESTIS-EXPRESSED 1/ DYNEIN LIGHT CHAIN"/>
    <property type="match status" value="1"/>
</dbReference>
<dbReference type="AlphaFoldDB" id="A0A7I4Y549"/>
<organism evidence="2 3">
    <name type="scientific">Haemonchus contortus</name>
    <name type="common">Barber pole worm</name>
    <dbReference type="NCBI Taxonomy" id="6289"/>
    <lineage>
        <taxon>Eukaryota</taxon>
        <taxon>Metazoa</taxon>
        <taxon>Ecdysozoa</taxon>
        <taxon>Nematoda</taxon>
        <taxon>Chromadorea</taxon>
        <taxon>Rhabditida</taxon>
        <taxon>Rhabditina</taxon>
        <taxon>Rhabditomorpha</taxon>
        <taxon>Strongyloidea</taxon>
        <taxon>Trichostrongylidae</taxon>
        <taxon>Haemonchus</taxon>
    </lineage>
</organism>
<dbReference type="GO" id="GO:0005737">
    <property type="term" value="C:cytoplasm"/>
    <property type="evidence" value="ECO:0007669"/>
    <property type="project" value="TreeGrafter"/>
</dbReference>
<dbReference type="InterPro" id="IPR038586">
    <property type="entry name" value="Tctex-1-like_sf"/>
</dbReference>
<dbReference type="OMA" id="WAKVISN"/>
<protein>
    <submittedName>
        <fullName evidence="3">Tctex-1 domain containing protein</fullName>
    </submittedName>
</protein>
<sequence>MKPDRDFVLRPNQKEKFRSLNGEALLRSIAVELLADKIYSSEENLANNVAKVITERLKGLDLSHYKYIVQVTMGEQYGQGLNIASQCVWDADCDGMAKYFYTNDSLWCSMVVFAIFHY</sequence>
<dbReference type="GO" id="GO:0005868">
    <property type="term" value="C:cytoplasmic dynein complex"/>
    <property type="evidence" value="ECO:0007669"/>
    <property type="project" value="TreeGrafter"/>
</dbReference>
<dbReference type="Pfam" id="PF03645">
    <property type="entry name" value="Tctex-1"/>
    <property type="match status" value="1"/>
</dbReference>
<dbReference type="CDD" id="cd21459">
    <property type="entry name" value="DLC-like_TCTEX1D2"/>
    <property type="match status" value="1"/>
</dbReference>
<evidence type="ECO:0000313" key="2">
    <source>
        <dbReference type="Proteomes" id="UP000025227"/>
    </source>
</evidence>
<dbReference type="InterPro" id="IPR005334">
    <property type="entry name" value="Tctex-1-like"/>
</dbReference>
<dbReference type="Proteomes" id="UP000025227">
    <property type="component" value="Unplaced"/>
</dbReference>
<keyword evidence="2" id="KW-1185">Reference proteome</keyword>
<dbReference type="OrthoDB" id="10260741at2759"/>
<evidence type="ECO:0000313" key="3">
    <source>
        <dbReference type="WBParaSite" id="HCON_00045690-00001"/>
    </source>
</evidence>
<evidence type="ECO:0000256" key="1">
    <source>
        <dbReference type="ARBA" id="ARBA00005361"/>
    </source>
</evidence>
<dbReference type="WBParaSite" id="HCON_00045690-00001">
    <property type="protein sequence ID" value="HCON_00045690-00001"/>
    <property type="gene ID" value="HCON_00045690"/>
</dbReference>
<name>A0A7I4Y549_HAECO</name>
<dbReference type="GO" id="GO:0045505">
    <property type="term" value="F:dynein intermediate chain binding"/>
    <property type="evidence" value="ECO:0007669"/>
    <property type="project" value="TreeGrafter"/>
</dbReference>
<reference evidence="3" key="1">
    <citation type="submission" date="2020-12" db="UniProtKB">
        <authorList>
            <consortium name="WormBaseParasite"/>
        </authorList>
    </citation>
    <scope>IDENTIFICATION</scope>
    <source>
        <strain evidence="3">MHco3</strain>
    </source>
</reference>
<proteinExistence type="inferred from homology"/>